<name>A0A9W9XEW5_9EURO</name>
<accession>A0A9W9XEW5</accession>
<dbReference type="Proteomes" id="UP001148312">
    <property type="component" value="Unassembled WGS sequence"/>
</dbReference>
<sequence>MRTPPVTEVEILYDRESDSPLPRSAIDLTFTQSRRRGRFRRGEKQQPPLLGDGLDLEDPMVSSHAGVNSELGHDEKAAMDPSHILNGRDRLRYIKPATMSKTDKAEENEKLKYDFFG</sequence>
<gene>
    <name evidence="2" type="ORF">N7539_004658</name>
</gene>
<feature type="region of interest" description="Disordered" evidence="1">
    <location>
        <begin position="32"/>
        <end position="83"/>
    </location>
</feature>
<dbReference type="EMBL" id="JAPWDQ010000004">
    <property type="protein sequence ID" value="KAJ5489768.1"/>
    <property type="molecule type" value="Genomic_DNA"/>
</dbReference>
<reference evidence="2" key="1">
    <citation type="submission" date="2022-12" db="EMBL/GenBank/DDBJ databases">
        <authorList>
            <person name="Petersen C."/>
        </authorList>
    </citation>
    <scope>NUCLEOTIDE SEQUENCE</scope>
    <source>
        <strain evidence="2">IBT 30728</strain>
    </source>
</reference>
<evidence type="ECO:0000313" key="2">
    <source>
        <dbReference type="EMBL" id="KAJ5489768.1"/>
    </source>
</evidence>
<proteinExistence type="predicted"/>
<dbReference type="AlphaFoldDB" id="A0A9W9XEW5"/>
<dbReference type="RefSeq" id="XP_056791801.1">
    <property type="nucleotide sequence ID" value="XM_056934260.1"/>
</dbReference>
<organism evidence="2 3">
    <name type="scientific">Penicillium diatomitis</name>
    <dbReference type="NCBI Taxonomy" id="2819901"/>
    <lineage>
        <taxon>Eukaryota</taxon>
        <taxon>Fungi</taxon>
        <taxon>Dikarya</taxon>
        <taxon>Ascomycota</taxon>
        <taxon>Pezizomycotina</taxon>
        <taxon>Eurotiomycetes</taxon>
        <taxon>Eurotiomycetidae</taxon>
        <taxon>Eurotiales</taxon>
        <taxon>Aspergillaceae</taxon>
        <taxon>Penicillium</taxon>
    </lineage>
</organism>
<protein>
    <submittedName>
        <fullName evidence="2">Uncharacterized protein</fullName>
    </submittedName>
</protein>
<evidence type="ECO:0000256" key="1">
    <source>
        <dbReference type="SAM" id="MobiDB-lite"/>
    </source>
</evidence>
<comment type="caution">
    <text evidence="2">The sequence shown here is derived from an EMBL/GenBank/DDBJ whole genome shotgun (WGS) entry which is preliminary data.</text>
</comment>
<dbReference type="GeneID" id="81624509"/>
<reference evidence="2" key="2">
    <citation type="journal article" date="2023" name="IMA Fungus">
        <title>Comparative genomic study of the Penicillium genus elucidates a diverse pangenome and 15 lateral gene transfer events.</title>
        <authorList>
            <person name="Petersen C."/>
            <person name="Sorensen T."/>
            <person name="Nielsen M.R."/>
            <person name="Sondergaard T.E."/>
            <person name="Sorensen J.L."/>
            <person name="Fitzpatrick D.A."/>
            <person name="Frisvad J.C."/>
            <person name="Nielsen K.L."/>
        </authorList>
    </citation>
    <scope>NUCLEOTIDE SEQUENCE</scope>
    <source>
        <strain evidence="2">IBT 30728</strain>
    </source>
</reference>
<keyword evidence="3" id="KW-1185">Reference proteome</keyword>
<evidence type="ECO:0000313" key="3">
    <source>
        <dbReference type="Proteomes" id="UP001148312"/>
    </source>
</evidence>